<name>A0A5A7N4B7_9PROT</name>
<dbReference type="Proteomes" id="UP000325187">
    <property type="component" value="Unassembled WGS sequence"/>
</dbReference>
<accession>A0A5A7N4B7</accession>
<gene>
    <name evidence="1" type="ORF">JCM17844_12480</name>
    <name evidence="2" type="ORF">JCM17845_25420</name>
</gene>
<proteinExistence type="predicted"/>
<sequence>MKSLLSKLTLWDYVPEEETARLRLVGTELDHLLPVKPQGQLLADVIPEDWMAVMRTQRHAFYKKRCPVYFTLSLASLGRAHVQYELLCLPLRKIGPETAMGIGLLDRLALQKAA</sequence>
<dbReference type="AlphaFoldDB" id="A0A5A7N4B7"/>
<dbReference type="EMBL" id="BKCL01000003">
    <property type="protein sequence ID" value="GEQ97611.1"/>
    <property type="molecule type" value="Genomic_DNA"/>
</dbReference>
<comment type="caution">
    <text evidence="2">The sequence shown here is derived from an EMBL/GenBank/DDBJ whole genome shotgun (WGS) entry which is preliminary data.</text>
</comment>
<accession>A0A5A7MNW9</accession>
<evidence type="ECO:0000313" key="2">
    <source>
        <dbReference type="EMBL" id="GER01919.1"/>
    </source>
</evidence>
<dbReference type="EMBL" id="BKCM01000014">
    <property type="protein sequence ID" value="GER01919.1"/>
    <property type="molecule type" value="Genomic_DNA"/>
</dbReference>
<organism evidence="2 4">
    <name type="scientific">Iodidimonas gelatinilytica</name>
    <dbReference type="NCBI Taxonomy" id="1236966"/>
    <lineage>
        <taxon>Bacteria</taxon>
        <taxon>Pseudomonadati</taxon>
        <taxon>Pseudomonadota</taxon>
        <taxon>Alphaproteobacteria</taxon>
        <taxon>Iodidimonadales</taxon>
        <taxon>Iodidimonadaceae</taxon>
        <taxon>Iodidimonas</taxon>
    </lineage>
</organism>
<keyword evidence="4" id="KW-1185">Reference proteome</keyword>
<evidence type="ECO:0000313" key="4">
    <source>
        <dbReference type="Proteomes" id="UP000325187"/>
    </source>
</evidence>
<dbReference type="Proteomes" id="UP000322084">
    <property type="component" value="Unassembled WGS sequence"/>
</dbReference>
<evidence type="ECO:0000313" key="1">
    <source>
        <dbReference type="EMBL" id="GEQ97611.1"/>
    </source>
</evidence>
<reference evidence="3 4" key="1">
    <citation type="submission" date="2019-09" db="EMBL/GenBank/DDBJ databases">
        <title>NBRP : Genome information of microbial organism related human and environment.</title>
        <authorList>
            <person name="Hattori M."/>
            <person name="Oshima K."/>
            <person name="Inaba H."/>
            <person name="Suda W."/>
            <person name="Sakamoto M."/>
            <person name="Iino T."/>
            <person name="Kitahara M."/>
            <person name="Oshida Y."/>
            <person name="Iida T."/>
            <person name="Kudo T."/>
            <person name="Itoh T."/>
            <person name="Ohkuma M."/>
        </authorList>
    </citation>
    <scope>NUCLEOTIDE SEQUENCE [LARGE SCALE GENOMIC DNA]</scope>
    <source>
        <strain evidence="1 3">Hi-2</strain>
        <strain evidence="2 4">Mie-1</strain>
    </source>
</reference>
<protein>
    <submittedName>
        <fullName evidence="2">Uncharacterized protein</fullName>
    </submittedName>
</protein>
<evidence type="ECO:0000313" key="3">
    <source>
        <dbReference type="Proteomes" id="UP000322084"/>
    </source>
</evidence>